<dbReference type="InterPro" id="IPR046346">
    <property type="entry name" value="Aminoacid_DH-like_N_sf"/>
</dbReference>
<dbReference type="Pfam" id="PF01202">
    <property type="entry name" value="SKI"/>
    <property type="match status" value="1"/>
</dbReference>
<evidence type="ECO:0000259" key="29">
    <source>
        <dbReference type="Pfam" id="PF00275"/>
    </source>
</evidence>
<dbReference type="OrthoDB" id="197068at2759"/>
<dbReference type="Pfam" id="PF08501">
    <property type="entry name" value="Shikimate_dh_N"/>
    <property type="match status" value="1"/>
</dbReference>
<feature type="binding site" evidence="27">
    <location>
        <position position="482"/>
    </location>
    <ligand>
        <name>Zn(2+)</name>
        <dbReference type="ChEBI" id="CHEBI:29105"/>
        <note>catalytic</note>
    </ligand>
</feature>
<dbReference type="InParanoid" id="A0A409WPT6"/>
<dbReference type="Gene3D" id="3.40.50.10860">
    <property type="entry name" value="Leucine Dehydrogenase, chain A, domain 1"/>
    <property type="match status" value="1"/>
</dbReference>
<dbReference type="Gene3D" id="3.30.70.260">
    <property type="match status" value="1"/>
</dbReference>
<dbReference type="InterPro" id="IPR027417">
    <property type="entry name" value="P-loop_NTPase"/>
</dbReference>
<dbReference type="FunFam" id="3.40.50.1360:FF:000014">
    <property type="entry name" value="Ribose 5-phosphate isomerase"/>
    <property type="match status" value="1"/>
</dbReference>
<evidence type="ECO:0000256" key="16">
    <source>
        <dbReference type="ARBA" id="ARBA00022833"/>
    </source>
</evidence>
<evidence type="ECO:0000259" key="30">
    <source>
        <dbReference type="Pfam" id="PF01488"/>
    </source>
</evidence>
<comment type="similarity">
    <text evidence="27">In the N-terminal section; belongs to the sugar phosphate cyclases superfamily. Dehydroquinate synthase family.</text>
</comment>
<reference evidence="35 36" key="1">
    <citation type="journal article" date="2018" name="Evol. Lett.">
        <title>Horizontal gene cluster transfer increased hallucinogenic mushroom diversity.</title>
        <authorList>
            <person name="Reynolds H.T."/>
            <person name="Vijayakumar V."/>
            <person name="Gluck-Thaler E."/>
            <person name="Korotkin H.B."/>
            <person name="Matheny P.B."/>
            <person name="Slot J.C."/>
        </authorList>
    </citation>
    <scope>NUCLEOTIDE SEQUENCE [LARGE SCALE GENOMIC DNA]</scope>
    <source>
        <strain evidence="35 36">2631</strain>
    </source>
</reference>
<name>A0A409WPT6_PSICY</name>
<dbReference type="Pfam" id="PF01487">
    <property type="entry name" value="DHquinase_I"/>
    <property type="match status" value="1"/>
</dbReference>
<feature type="binding site" evidence="27">
    <location>
        <position position="563"/>
    </location>
    <ligand>
        <name>7-phospho-2-dehydro-3-deoxy-D-arabino-heptonate</name>
        <dbReference type="ChEBI" id="CHEBI:58394"/>
    </ligand>
</feature>
<feature type="binding site" evidence="27">
    <location>
        <position position="648"/>
    </location>
    <ligand>
        <name>7-phospho-2-dehydro-3-deoxy-D-arabino-heptonate</name>
        <dbReference type="ChEBI" id="CHEBI:58394"/>
    </ligand>
</feature>
<dbReference type="HAMAP" id="MF_03143">
    <property type="entry name" value="Pentafunct_AroM"/>
    <property type="match status" value="1"/>
</dbReference>
<dbReference type="FunFam" id="3.30.70.260:FF:000053">
    <property type="entry name" value="Ribose-5-phosphate isomerase, putative"/>
    <property type="match status" value="1"/>
</dbReference>
<evidence type="ECO:0000259" key="31">
    <source>
        <dbReference type="Pfam" id="PF01761"/>
    </source>
</evidence>
<dbReference type="FunFam" id="3.65.10.10:FF:000007">
    <property type="entry name" value="Pentafunctional AROM polypeptide"/>
    <property type="match status" value="1"/>
</dbReference>
<dbReference type="InterPro" id="IPR000623">
    <property type="entry name" value="Shikimate_kinase/TSH1"/>
</dbReference>
<dbReference type="GO" id="GO:0009423">
    <property type="term" value="P:chorismate biosynthetic process"/>
    <property type="evidence" value="ECO:0007669"/>
    <property type="project" value="UniProtKB-UniRule"/>
</dbReference>
<feature type="binding site" evidence="27">
    <location>
        <begin position="467"/>
        <end position="470"/>
    </location>
    <ligand>
        <name>NAD(+)</name>
        <dbReference type="ChEBI" id="CHEBI:57540"/>
    </ligand>
</feature>
<evidence type="ECO:0000313" key="35">
    <source>
        <dbReference type="EMBL" id="PPQ80509.1"/>
    </source>
</evidence>
<dbReference type="CDD" id="cd01398">
    <property type="entry name" value="RPI_A"/>
    <property type="match status" value="1"/>
</dbReference>
<evidence type="ECO:0000256" key="6">
    <source>
        <dbReference type="ARBA" id="ARBA00006477"/>
    </source>
</evidence>
<dbReference type="Proteomes" id="UP000283269">
    <property type="component" value="Unassembled WGS sequence"/>
</dbReference>
<keyword evidence="13 27" id="KW-0479">Metal-binding</keyword>
<comment type="similarity">
    <text evidence="27">In the C-terminal section; belongs to the shikimate dehydrogenase family.</text>
</comment>
<dbReference type="InterPro" id="IPR023000">
    <property type="entry name" value="Shikimate_kinase_CS"/>
</dbReference>
<feature type="binding site" evidence="27">
    <location>
        <begin position="482"/>
        <end position="485"/>
    </location>
    <ligand>
        <name>7-phospho-2-dehydro-3-deoxy-D-arabino-heptonate</name>
        <dbReference type="ChEBI" id="CHEBI:58394"/>
    </ligand>
</feature>
<gene>
    <name evidence="35" type="ORF">CVT25_001539</name>
</gene>
<feature type="active site" description="For EPSP synthase activity" evidence="27">
    <location>
        <position position="1118"/>
    </location>
</feature>
<feature type="domain" description="SDH C-terminal" evidence="33">
    <location>
        <begin position="1848"/>
        <end position="1877"/>
    </location>
</feature>
<keyword evidence="18 27" id="KW-0521">NADP</keyword>
<feature type="active site" description="Proton acceptor; for 3-dehydroquinate synthase activity" evidence="27">
    <location>
        <position position="567"/>
    </location>
</feature>
<keyword evidence="17 27" id="KW-0067">ATP-binding</keyword>
<dbReference type="FunFam" id="3.40.50.1970:FF:000007">
    <property type="entry name" value="Pentafunctional AROM polypeptide"/>
    <property type="match status" value="1"/>
</dbReference>
<dbReference type="EC" id="2.5.1.19" evidence="27"/>
<feature type="binding site" evidence="27">
    <location>
        <position position="449"/>
    </location>
    <ligand>
        <name>NAD(+)</name>
        <dbReference type="ChEBI" id="CHEBI:57540"/>
    </ligand>
</feature>
<dbReference type="PROSITE" id="PS00104">
    <property type="entry name" value="EPSP_SYNTHASE_1"/>
    <property type="match status" value="1"/>
</dbReference>
<dbReference type="GO" id="GO:0005737">
    <property type="term" value="C:cytoplasm"/>
    <property type="evidence" value="ECO:0007669"/>
    <property type="project" value="UniProtKB-SubCell"/>
</dbReference>
<feature type="domain" description="3-dehydroquinate synthase N-terminal" evidence="31">
    <location>
        <begin position="365"/>
        <end position="477"/>
    </location>
</feature>
<dbReference type="GO" id="GO:0008652">
    <property type="term" value="P:amino acid biosynthetic process"/>
    <property type="evidence" value="ECO:0007669"/>
    <property type="project" value="UniProtKB-KW"/>
</dbReference>
<dbReference type="FunCoup" id="A0A409WPT6">
    <property type="interactions" value="99"/>
</dbReference>
<dbReference type="GO" id="GO:0003856">
    <property type="term" value="F:3-dehydroquinate synthase activity"/>
    <property type="evidence" value="ECO:0007669"/>
    <property type="project" value="UniProtKB-UniRule"/>
</dbReference>
<dbReference type="InterPro" id="IPR030960">
    <property type="entry name" value="DHQS/DOIS_N"/>
</dbReference>
<dbReference type="CDD" id="cd01065">
    <property type="entry name" value="NAD_bind_Shikimate_DH"/>
    <property type="match status" value="1"/>
</dbReference>
<dbReference type="NCBIfam" id="TIGR01809">
    <property type="entry name" value="Shik-DH-AROM"/>
    <property type="match status" value="1"/>
</dbReference>
<dbReference type="GO" id="GO:0005524">
    <property type="term" value="F:ATP binding"/>
    <property type="evidence" value="ECO:0007669"/>
    <property type="project" value="UniProtKB-UniRule"/>
</dbReference>
<comment type="function">
    <text evidence="26 27">The AROM polypeptide catalyzes 5 consecutive enzymatic reactions in prechorismate polyaromatic amino acid biosynthesis.</text>
</comment>
<evidence type="ECO:0000256" key="12">
    <source>
        <dbReference type="ARBA" id="ARBA00022679"/>
    </source>
</evidence>
<keyword evidence="20 27" id="KW-0057">Aromatic amino acid biosynthesis</keyword>
<dbReference type="UniPathway" id="UPA00053">
    <property type="reaction ID" value="UER00085"/>
</dbReference>
<feature type="binding site" evidence="27">
    <location>
        <position position="579"/>
    </location>
    <ligand>
        <name>Zn(2+)</name>
        <dbReference type="ChEBI" id="CHEBI:29105"/>
        <note>catalytic</note>
    </ligand>
</feature>
<feature type="domain" description="Enolpyruvate transferase" evidence="29">
    <location>
        <begin position="702"/>
        <end position="1130"/>
    </location>
</feature>
<dbReference type="GO" id="GO:0004765">
    <property type="term" value="F:shikimate kinase activity"/>
    <property type="evidence" value="ECO:0007669"/>
    <property type="project" value="UniProtKB-UniRule"/>
</dbReference>
<comment type="catalytic activity">
    <reaction evidence="24">
        <text>3-phosphoshikimate + phosphoenolpyruvate = 5-O-(1-carboxyvinyl)-3-phosphoshikimate + phosphate</text>
        <dbReference type="Rhea" id="RHEA:21256"/>
        <dbReference type="ChEBI" id="CHEBI:43474"/>
        <dbReference type="ChEBI" id="CHEBI:57701"/>
        <dbReference type="ChEBI" id="CHEBI:58702"/>
        <dbReference type="ChEBI" id="CHEBI:145989"/>
        <dbReference type="EC" id="2.5.1.19"/>
    </reaction>
    <physiologicalReaction direction="left-to-right" evidence="24">
        <dbReference type="Rhea" id="RHEA:21257"/>
    </physiologicalReaction>
</comment>
<dbReference type="NCBIfam" id="TIGR01093">
    <property type="entry name" value="aroD"/>
    <property type="match status" value="1"/>
</dbReference>
<dbReference type="Pfam" id="PF00275">
    <property type="entry name" value="EPSP_synthase"/>
    <property type="match status" value="1"/>
</dbReference>
<evidence type="ECO:0000256" key="5">
    <source>
        <dbReference type="ARBA" id="ARBA00004988"/>
    </source>
</evidence>
<dbReference type="Pfam" id="PF18317">
    <property type="entry name" value="SDH_C"/>
    <property type="match status" value="1"/>
</dbReference>
<dbReference type="InterPro" id="IPR022893">
    <property type="entry name" value="Shikimate_DH_fam"/>
</dbReference>
<dbReference type="InterPro" id="IPR056179">
    <property type="entry name" value="DHQS_C"/>
</dbReference>
<feature type="binding site" evidence="27">
    <location>
        <position position="450"/>
    </location>
    <ligand>
        <name>7-phospho-2-dehydro-3-deoxy-D-arabino-heptonate</name>
        <dbReference type="ChEBI" id="CHEBI:58394"/>
    </ligand>
</feature>
<dbReference type="EC" id="1.1.1.25" evidence="27"/>
<comment type="pathway">
    <text evidence="27">Metabolic intermediate biosynthesis; chorismate biosynthesis; chorismate from D-erythrose 4-phosphate and phosphoenolpyruvate: step 4/7.</text>
</comment>
<dbReference type="PROSITE" id="PS00885">
    <property type="entry name" value="EPSP_SYNTHASE_2"/>
    <property type="match status" value="1"/>
</dbReference>
<evidence type="ECO:0000256" key="25">
    <source>
        <dbReference type="ARBA" id="ARBA00048567"/>
    </source>
</evidence>
<evidence type="ECO:0000256" key="7">
    <source>
        <dbReference type="ARBA" id="ARBA00008088"/>
    </source>
</evidence>
<feature type="domain" description="Quinate/shikimate 5-dehydrogenase/glutamyl-tRNA reductase" evidence="30">
    <location>
        <begin position="1720"/>
        <end position="1791"/>
    </location>
</feature>
<dbReference type="Gene3D" id="3.40.50.1970">
    <property type="match status" value="1"/>
</dbReference>
<feature type="active site" description="Proton acceptor; for 3-dehydroquinate dehydratase activity" evidence="27">
    <location>
        <position position="1484"/>
    </location>
</feature>
<feature type="binding site" evidence="27">
    <location>
        <position position="563"/>
    </location>
    <ligand>
        <name>Zn(2+)</name>
        <dbReference type="ChEBI" id="CHEBI:29105"/>
        <note>catalytic</note>
    </ligand>
</feature>
<dbReference type="Gene3D" id="3.40.50.720">
    <property type="entry name" value="NAD(P)-binding Rossmann-like Domain"/>
    <property type="match status" value="1"/>
</dbReference>
<comment type="catalytic activity">
    <reaction evidence="27">
        <text>3-dehydroquinate = 3-dehydroshikimate + H2O</text>
        <dbReference type="Rhea" id="RHEA:21096"/>
        <dbReference type="ChEBI" id="CHEBI:15377"/>
        <dbReference type="ChEBI" id="CHEBI:16630"/>
        <dbReference type="ChEBI" id="CHEBI:32364"/>
        <dbReference type="EC" id="4.2.1.10"/>
    </reaction>
</comment>
<comment type="pathway">
    <text evidence="4 27">Metabolic intermediate biosynthesis; chorismate biosynthesis; chorismate from D-erythrose 4-phosphate and phosphoenolpyruvate: step 5/7.</text>
</comment>
<dbReference type="InterPro" id="IPR041121">
    <property type="entry name" value="SDH_C"/>
</dbReference>
<dbReference type="SUPFAM" id="SSF51735">
    <property type="entry name" value="NAD(P)-binding Rossmann-fold domains"/>
    <property type="match status" value="1"/>
</dbReference>
<dbReference type="Gene3D" id="3.40.50.300">
    <property type="entry name" value="P-loop containing nucleotide triphosphate hydrolases"/>
    <property type="match status" value="1"/>
</dbReference>
<dbReference type="Gene3D" id="3.40.50.1360">
    <property type="match status" value="1"/>
</dbReference>
<comment type="cofactor">
    <cofactor evidence="27">
        <name>Zn(2+)</name>
        <dbReference type="ChEBI" id="CHEBI:29105"/>
    </cofactor>
    <text evidence="27">Binds 2 Zn(2+) ions per subunit.</text>
</comment>
<dbReference type="EC" id="2.7.1.71" evidence="27"/>
<dbReference type="PROSITE" id="PS01128">
    <property type="entry name" value="SHIKIMATE_KINASE"/>
    <property type="match status" value="1"/>
</dbReference>
<proteinExistence type="inferred from homology"/>
<dbReference type="GO" id="GO:0004764">
    <property type="term" value="F:shikimate 3-dehydrogenase (NADP+) activity"/>
    <property type="evidence" value="ECO:0007669"/>
    <property type="project" value="UniProtKB-UniRule"/>
</dbReference>
<evidence type="ECO:0000259" key="33">
    <source>
        <dbReference type="Pfam" id="PF18317"/>
    </source>
</evidence>
<evidence type="ECO:0000256" key="4">
    <source>
        <dbReference type="ARBA" id="ARBA00004842"/>
    </source>
</evidence>
<keyword evidence="10 27" id="KW-0963">Cytoplasm</keyword>
<comment type="pathway">
    <text evidence="27">Metabolic intermediate biosynthesis; chorismate biosynthesis; chorismate from D-erythrose 4-phosphate and phosphoenolpyruvate: step 3/7.</text>
</comment>
<accession>A0A409WPT6</accession>
<dbReference type="SUPFAM" id="SSF53223">
    <property type="entry name" value="Aminoacid dehydrogenase-like, N-terminal domain"/>
    <property type="match status" value="1"/>
</dbReference>
<comment type="caution">
    <text evidence="27">Lacks conserved residue(s) required for the propagation of feature annotation.</text>
</comment>
<dbReference type="EC" id="4.2.3.4" evidence="27"/>
<dbReference type="GO" id="GO:0046872">
    <property type="term" value="F:metal ion binding"/>
    <property type="evidence" value="ECO:0007669"/>
    <property type="project" value="UniProtKB-UniRule"/>
</dbReference>
<feature type="binding site" evidence="27">
    <location>
        <begin position="427"/>
        <end position="428"/>
    </location>
    <ligand>
        <name>NAD(+)</name>
        <dbReference type="ChEBI" id="CHEBI:57540"/>
    </ligand>
</feature>
<dbReference type="SUPFAM" id="SSF51569">
    <property type="entry name" value="Aldolase"/>
    <property type="match status" value="1"/>
</dbReference>
<dbReference type="CDD" id="cd08195">
    <property type="entry name" value="DHQS"/>
    <property type="match status" value="1"/>
</dbReference>
<dbReference type="EMBL" id="NHYD01003323">
    <property type="protein sequence ID" value="PPQ80509.1"/>
    <property type="molecule type" value="Genomic_DNA"/>
</dbReference>
<dbReference type="Pfam" id="PF01488">
    <property type="entry name" value="Shikimate_DH"/>
    <property type="match status" value="1"/>
</dbReference>
<comment type="catalytic activity">
    <reaction evidence="27">
        <text>7-phospho-2-dehydro-3-deoxy-D-arabino-heptonate = 3-dehydroquinate + phosphate</text>
        <dbReference type="Rhea" id="RHEA:21968"/>
        <dbReference type="ChEBI" id="CHEBI:32364"/>
        <dbReference type="ChEBI" id="CHEBI:43474"/>
        <dbReference type="ChEBI" id="CHEBI:58394"/>
        <dbReference type="EC" id="4.2.3.4"/>
    </reaction>
</comment>
<evidence type="ECO:0000256" key="1">
    <source>
        <dbReference type="ARBA" id="ARBA00001713"/>
    </source>
</evidence>
<feature type="binding site" evidence="27">
    <location>
        <begin position="556"/>
        <end position="560"/>
    </location>
    <ligand>
        <name>7-phospho-2-dehydro-3-deoxy-D-arabino-heptonate</name>
        <dbReference type="ChEBI" id="CHEBI:58394"/>
    </ligand>
</feature>
<protein>
    <recommendedName>
        <fullName evidence="27">Pentafunctional AROM polypeptide</fullName>
    </recommendedName>
    <domain>
        <recommendedName>
            <fullName evidence="27">3-dehydroquinate synthase</fullName>
            <shortName evidence="27">DHQS</shortName>
            <ecNumber evidence="27">4.2.3.4</ecNumber>
        </recommendedName>
    </domain>
    <domain>
        <recommendedName>
            <fullName evidence="27">3-phosphoshikimate 1-carboxyvinyltransferase</fullName>
            <ecNumber evidence="27">2.5.1.19</ecNumber>
        </recommendedName>
        <alternativeName>
            <fullName evidence="27">5-enolpyruvylshikimate-3-phosphate synthase</fullName>
            <shortName evidence="27">EPSP synthase</shortName>
            <shortName evidence="27">EPSPS</shortName>
        </alternativeName>
    </domain>
    <domain>
        <recommendedName>
            <fullName evidence="27">Shikimate kinase</fullName>
            <shortName evidence="27">SK</shortName>
            <ecNumber evidence="27">2.7.1.71</ecNumber>
        </recommendedName>
    </domain>
    <domain>
        <recommendedName>
            <fullName evidence="27">3-dehydroquinate dehydratase</fullName>
            <shortName evidence="27">3-dehydroquinase</shortName>
            <ecNumber evidence="27">4.2.1.10</ecNumber>
        </recommendedName>
    </domain>
    <domain>
        <recommendedName>
            <fullName evidence="27">Shikimate dehydrogenase</fullName>
            <ecNumber evidence="27">1.1.1.25</ecNumber>
        </recommendedName>
    </domain>
</protein>
<feature type="binding site" evidence="27">
    <location>
        <position position="478"/>
    </location>
    <ligand>
        <name>NAD(+)</name>
        <dbReference type="ChEBI" id="CHEBI:57540"/>
    </ligand>
</feature>
<dbReference type="NCBIfam" id="TIGR00021">
    <property type="entry name" value="rpiA"/>
    <property type="match status" value="1"/>
</dbReference>
<evidence type="ECO:0000259" key="32">
    <source>
        <dbReference type="Pfam" id="PF08501"/>
    </source>
</evidence>
<dbReference type="STRING" id="93625.A0A409WPT6"/>
<feature type="binding site" evidence="27">
    <location>
        <position position="434"/>
    </location>
    <ligand>
        <name>7-phospho-2-dehydro-3-deoxy-D-arabino-heptonate</name>
        <dbReference type="ChEBI" id="CHEBI:58394"/>
    </ligand>
</feature>
<dbReference type="Gene3D" id="3.65.10.10">
    <property type="entry name" value="Enolpyruvate transferase domain"/>
    <property type="match status" value="2"/>
</dbReference>
<evidence type="ECO:0000256" key="15">
    <source>
        <dbReference type="ARBA" id="ARBA00022777"/>
    </source>
</evidence>
<dbReference type="GO" id="GO:0003855">
    <property type="term" value="F:3-dehydroquinate dehydratase activity"/>
    <property type="evidence" value="ECO:0007669"/>
    <property type="project" value="UniProtKB-UniRule"/>
</dbReference>
<dbReference type="InterPro" id="IPR037171">
    <property type="entry name" value="NagB/RpiA_transferase-like"/>
</dbReference>
<evidence type="ECO:0000259" key="34">
    <source>
        <dbReference type="Pfam" id="PF24621"/>
    </source>
</evidence>
<dbReference type="InterPro" id="IPR016037">
    <property type="entry name" value="DHQ_synth_AroB"/>
</dbReference>
<dbReference type="InterPro" id="IPR006151">
    <property type="entry name" value="Shikm_DH/Glu-tRNA_Rdtase"/>
</dbReference>
<feature type="binding site" evidence="27">
    <location>
        <position position="542"/>
    </location>
    <ligand>
        <name>7-phospho-2-dehydro-3-deoxy-D-arabino-heptonate</name>
        <dbReference type="ChEBI" id="CHEBI:58394"/>
    </ligand>
</feature>
<comment type="similarity">
    <text evidence="8">In the N-terminal section; belongs to the shikimate kinase family.</text>
</comment>
<dbReference type="SUPFAM" id="SSF75445">
    <property type="entry name" value="D-ribose-5-phosphate isomerase (RpiA), lid domain"/>
    <property type="match status" value="1"/>
</dbReference>
<dbReference type="InterPro" id="IPR006264">
    <property type="entry name" value="EPSP_synthase"/>
</dbReference>
<keyword evidence="19 27" id="KW-0560">Oxidoreductase</keyword>
<dbReference type="SUPFAM" id="SSF100950">
    <property type="entry name" value="NagB/RpiA/CoA transferase-like"/>
    <property type="match status" value="1"/>
</dbReference>
<evidence type="ECO:0000256" key="13">
    <source>
        <dbReference type="ARBA" id="ARBA00022723"/>
    </source>
</evidence>
<dbReference type="InterPro" id="IPR013708">
    <property type="entry name" value="Shikimate_DH-bd_N"/>
</dbReference>
<dbReference type="InterPro" id="IPR010110">
    <property type="entry name" value="Shikimate_DH_AroM-type"/>
</dbReference>
<dbReference type="InterPro" id="IPR008289">
    <property type="entry name" value="Pentafunct_AroM"/>
</dbReference>
<evidence type="ECO:0000256" key="18">
    <source>
        <dbReference type="ARBA" id="ARBA00022857"/>
    </source>
</evidence>
<feature type="active site" description="Proton acceptor; for 3-dehydroquinate synthase activity" evidence="27">
    <location>
        <position position="552"/>
    </location>
</feature>
<dbReference type="Pfam" id="PF06026">
    <property type="entry name" value="Rib_5-P_isom_A"/>
    <property type="match status" value="1"/>
</dbReference>
<dbReference type="SUPFAM" id="SSF52540">
    <property type="entry name" value="P-loop containing nucleoside triphosphate hydrolases"/>
    <property type="match status" value="1"/>
</dbReference>
<dbReference type="NCBIfam" id="TIGR01356">
    <property type="entry name" value="aroA"/>
    <property type="match status" value="1"/>
</dbReference>
<dbReference type="FunFam" id="3.40.50.300:FF:001256">
    <property type="entry name" value="Pentafunctional AROM polypeptide"/>
    <property type="match status" value="1"/>
</dbReference>
<evidence type="ECO:0000256" key="20">
    <source>
        <dbReference type="ARBA" id="ARBA00023141"/>
    </source>
</evidence>
<dbReference type="Pfam" id="PF24621">
    <property type="entry name" value="DHQS_C"/>
    <property type="match status" value="1"/>
</dbReference>
<keyword evidence="36" id="KW-1185">Reference proteome</keyword>
<evidence type="ECO:0000256" key="22">
    <source>
        <dbReference type="ARBA" id="ARBA00023239"/>
    </source>
</evidence>
<dbReference type="HAMAP" id="MF_00109">
    <property type="entry name" value="Shikimate_kinase"/>
    <property type="match status" value="1"/>
</dbReference>
<comment type="pathway">
    <text evidence="27">Metabolic intermediate biosynthesis; chorismate biosynthesis; chorismate from D-erythrose 4-phosphate and phosphoenolpyruvate: step 2/7.</text>
</comment>
<dbReference type="InterPro" id="IPR031322">
    <property type="entry name" value="Shikimate/glucono_kinase"/>
</dbReference>
<evidence type="ECO:0000256" key="10">
    <source>
        <dbReference type="ARBA" id="ARBA00022490"/>
    </source>
</evidence>
<feature type="region of interest" description="Shikimate dehydrogenase" evidence="27">
    <location>
        <begin position="1595"/>
        <end position="1885"/>
    </location>
</feature>
<feature type="domain" description="3-dehydroquinate synthase C-terminal" evidence="34">
    <location>
        <begin position="479"/>
        <end position="650"/>
    </location>
</feature>
<evidence type="ECO:0000256" key="9">
    <source>
        <dbReference type="ARBA" id="ARBA00009948"/>
    </source>
</evidence>
<evidence type="ECO:0000313" key="36">
    <source>
        <dbReference type="Proteomes" id="UP000283269"/>
    </source>
</evidence>
<evidence type="ECO:0000256" key="21">
    <source>
        <dbReference type="ARBA" id="ARBA00023235"/>
    </source>
</evidence>
<comment type="similarity">
    <text evidence="27">In the 4th section; belongs to the type-I 3-dehydroquinase family.</text>
</comment>
<dbReference type="SUPFAM" id="SSF55205">
    <property type="entry name" value="EPT/RTPC-like"/>
    <property type="match status" value="1"/>
</dbReference>
<evidence type="ECO:0000256" key="28">
    <source>
        <dbReference type="RuleBase" id="RU004164"/>
    </source>
</evidence>
<keyword evidence="14 27" id="KW-0547">Nucleotide-binding</keyword>
<dbReference type="InterPro" id="IPR036291">
    <property type="entry name" value="NAD(P)-bd_dom_sf"/>
</dbReference>
<feature type="binding site" evidence="27">
    <location>
        <begin position="334"/>
        <end position="336"/>
    </location>
    <ligand>
        <name>NAD(+)</name>
        <dbReference type="ChEBI" id="CHEBI:57540"/>
    </ligand>
</feature>
<dbReference type="CDD" id="cd00502">
    <property type="entry name" value="DHQase_I"/>
    <property type="match status" value="1"/>
</dbReference>
<evidence type="ECO:0000256" key="2">
    <source>
        <dbReference type="ARBA" id="ARBA00004496"/>
    </source>
</evidence>
<feature type="active site" description="Schiff-base intermediate with substrate; for 3-dehydroquinate dehydratase activity" evidence="27">
    <location>
        <position position="1512"/>
    </location>
</feature>
<dbReference type="NCBIfam" id="TIGR01357">
    <property type="entry name" value="aroB"/>
    <property type="match status" value="1"/>
</dbReference>
<comment type="caution">
    <text evidence="35">The sequence shown here is derived from an EMBL/GenBank/DDBJ whole genome shotgun (WGS) entry which is preliminary data.</text>
</comment>
<feature type="binding site" evidence="27">
    <location>
        <begin position="1168"/>
        <end position="1175"/>
    </location>
    <ligand>
        <name>ATP</name>
        <dbReference type="ChEBI" id="CHEBI:30616"/>
    </ligand>
</feature>
<dbReference type="InterPro" id="IPR023193">
    <property type="entry name" value="EPSP_synthase_CS"/>
</dbReference>
<dbReference type="Gene3D" id="3.20.20.70">
    <property type="entry name" value="Aldolase class I"/>
    <property type="match status" value="1"/>
</dbReference>
<dbReference type="InterPro" id="IPR001986">
    <property type="entry name" value="Enolpyruvate_Tfrase_dom"/>
</dbReference>
<comment type="catalytic activity">
    <reaction evidence="1">
        <text>aldehydo-D-ribose 5-phosphate = D-ribulose 5-phosphate</text>
        <dbReference type="Rhea" id="RHEA:14657"/>
        <dbReference type="ChEBI" id="CHEBI:58121"/>
        <dbReference type="ChEBI" id="CHEBI:58273"/>
        <dbReference type="EC" id="5.3.1.6"/>
    </reaction>
</comment>
<dbReference type="GO" id="GO:0009073">
    <property type="term" value="P:aromatic amino acid family biosynthetic process"/>
    <property type="evidence" value="ECO:0007669"/>
    <property type="project" value="UniProtKB-UniRule"/>
</dbReference>
<feature type="binding site" evidence="27">
    <location>
        <position position="579"/>
    </location>
    <ligand>
        <name>7-phospho-2-dehydro-3-deoxy-D-arabino-heptonate</name>
        <dbReference type="ChEBI" id="CHEBI:58394"/>
    </ligand>
</feature>
<dbReference type="FunFam" id="1.20.1090.10:FF:000007">
    <property type="entry name" value="Pentafunctional AROM polypeptide"/>
    <property type="match status" value="1"/>
</dbReference>
<evidence type="ECO:0000256" key="14">
    <source>
        <dbReference type="ARBA" id="ARBA00022741"/>
    </source>
</evidence>
<comment type="subcellular location">
    <subcellularLocation>
        <location evidence="2 27">Cytoplasm</location>
    </subcellularLocation>
</comment>
<dbReference type="CDD" id="cd00464">
    <property type="entry name" value="SK"/>
    <property type="match status" value="1"/>
</dbReference>
<evidence type="ECO:0000256" key="27">
    <source>
        <dbReference type="HAMAP-Rule" id="MF_03143"/>
    </source>
</evidence>
<dbReference type="PRINTS" id="PR01100">
    <property type="entry name" value="SHIKIMTKNASE"/>
</dbReference>
<dbReference type="GO" id="GO:0009052">
    <property type="term" value="P:pentose-phosphate shunt, non-oxidative branch"/>
    <property type="evidence" value="ECO:0007669"/>
    <property type="project" value="InterPro"/>
</dbReference>
<keyword evidence="22 27" id="KW-0456">Lyase</keyword>
<sequence>MNHTSTVPLSRTTPVIPQIKPVVGLGLPESVLTRPTPIPPKKLMDPIEQSKRLAAYKAVDNHVLPEHRVIGIGSGSTVPYVVERIVQQGPGVNKGRVFIPTGFQSKQLIVDAGLGLGDVDQYPTIDVTLDGADEVDHLLNCVKGGGACHLREKVLAEAATTFILVADHRKNVQYLGTNFTQGVPIEVVPFAYAKVLQNLHHILGSPKATLRMAVKKAGPVVSDNGNFIIDAPFDREHMIDPYVIMAQIKMLTGVVEVGLFCKMAKAAYFGNALHFESQPPQSFICHVHMAATTDVLKVSILGKESIHCGFHLIPYIARTVLSTLPSSTYVLITDTNVANFHLEEFEREFNSELESSGTNSRFLSFVISPGETSKSREGKANIEDFLLANRCTRDSVILALGGGVIGDLVGFVAATFMRGVRFIQIPTTLLAMVDSSVGGKTAIDTPHGKNLIGAFWQPEYIFIDAAFLETLPTREFSNGMAEVVKTAAIWNEDEFISLESRSAEIFAAIQTPSANYTGRSKSNRSAAQELLLSVIVGSISVKAHIVTIDERETGLRNLVNFGHTIGHAIEAVLTPTILHGECVSVGMILEAEVSRQMGILSQVGVGRLNRCLKAYNLPVTLADPRIASLHASKQLTVDRLLDIMRIDKKNSGPEKKIVILSRIGATYEQKATVVRDAIISKTLSEAARVIPSVPMNHPVKMATPGSKSISNRVLVLAALGKGTCRLRNLLHSDDTQVMMAALNELKGAKFSWEDGGETLVVEGGEGSLTVPPKGKELYLGNAGTAARFLTTVCTLVQNTPGVAAETTVITGNARMKQRPIGPLVTALRANGSGIDFLESAGCLPLAIAPQGLKGGAIQLAASVSSQYVSSILLCAPYAANPITLELTGGQVISQPYIDMTIAMMETFGIHVVRRKDEATGQLLDVYDIPTGTYINPANYSIESDASSATYPLAIAAITGTSCTIQNIGSASLQGDAKFAKEVLEIMGCNVVQTATETTVQGPPIGHLKAIEEVDMTEMTDAFLTATVLAAVASGKTRILGIANQRVKECNRIRAMMDELAKFGVETIELDDGLEIIGKPISELKNGVSVHCYDDHRVAMAFSVLSTVIGGTIIEEKRCVEKTWPNWWDDLENKIGIKVEGVQLDVAASEGSASGTNSHETNASVILIGMRGTGKTYIGNLAASALGWPCVDADAYFEEKQKMGVREFVHQHGWVAFRETENATLQQLLKEKSTGHIISLGGGIVETPEAREQLKQYAASKGPVVHVVRPIEDIIAYLNAESARPAYDEPISNVFRRREPWFDECCNFIFYNHIDIGDSTAVKGTFNEVSRFFKHVSGQHPNLASNLNSRDRSYFLSLTYPDIKQAYSNIDELTQGVDALELRVDLLKSPKDYENLGDSIPSLAYVQEQVAALRRVSSLPIVFTVRTKSQGGAFPDAAQKESIALLRLALQMGIEYIDAEITLPEKQLKELAARKGYSQIVASWHDWSGSLKWDGALVKEKYQIASEIGDIIKIVGKATSIKDNFALYEFVSSANSKPGAKPIIAINMGVEGQMSRILNATFSPVSHPLLPNKAAPGQLSFRQIQQALHLIGLLPARSFYLFGTPISQSMSPTLHNTGFDILGLPHKYELLETKDVGEEIKLAITAPNFGGASVTIPFKLDIIPLLDKLTSAAELIGAVNTVIPQTVDKDGASRILVGDNTDWIGIKSSIDSRLGSSPVRASLVIGAGGTARAAIYALQSLGADVIYLYNRTISKAEELAQIFPNARVRVLQQLGGWEELAPPNVIVSTIPASATSADVNQAHGLLLSSSLFDYRVGPAVVVDMAYRPAETPLLQLAKAAGGQWAVVPGLEVLLEQGYEQFRLWTGRSCPKGLVAEQVWEKYNAAS</sequence>
<dbReference type="SUPFAM" id="SSF56796">
    <property type="entry name" value="Dehydroquinate synthase-like"/>
    <property type="match status" value="1"/>
</dbReference>
<dbReference type="PANTHER" id="PTHR21090:SF5">
    <property type="entry name" value="PENTAFUNCTIONAL AROM POLYPEPTIDE"/>
    <property type="match status" value="1"/>
</dbReference>
<dbReference type="InterPro" id="IPR036968">
    <property type="entry name" value="Enolpyruvate_Tfrase_sf"/>
</dbReference>
<evidence type="ECO:0000256" key="3">
    <source>
        <dbReference type="ARBA" id="ARBA00004811"/>
    </source>
</evidence>
<keyword evidence="21" id="KW-0413">Isomerase</keyword>
<dbReference type="InterPro" id="IPR013792">
    <property type="entry name" value="RNA3'P_cycl/enolpyr_Trfase_a/b"/>
</dbReference>
<dbReference type="InterPro" id="IPR001381">
    <property type="entry name" value="DHquinase_I"/>
</dbReference>
<keyword evidence="11 27" id="KW-0028">Amino-acid biosynthesis</keyword>
<comment type="subunit">
    <text evidence="27">Homodimer.</text>
</comment>
<feature type="region of interest" description="3-dehydroquinate synthase" evidence="27">
    <location>
        <begin position="1"/>
        <end position="676"/>
    </location>
</feature>
<dbReference type="UniPathway" id="UPA00115">
    <property type="reaction ID" value="UER00412"/>
</dbReference>
<organism evidence="35 36">
    <name type="scientific">Psilocybe cyanescens</name>
    <dbReference type="NCBI Taxonomy" id="93625"/>
    <lineage>
        <taxon>Eukaryota</taxon>
        <taxon>Fungi</taxon>
        <taxon>Dikarya</taxon>
        <taxon>Basidiomycota</taxon>
        <taxon>Agaricomycotina</taxon>
        <taxon>Agaricomycetes</taxon>
        <taxon>Agaricomycetidae</taxon>
        <taxon>Agaricales</taxon>
        <taxon>Agaricineae</taxon>
        <taxon>Strophariaceae</taxon>
        <taxon>Psilocybe</taxon>
    </lineage>
</organism>
<evidence type="ECO:0000256" key="11">
    <source>
        <dbReference type="ARBA" id="ARBA00022605"/>
    </source>
</evidence>
<dbReference type="GO" id="GO:0004751">
    <property type="term" value="F:ribose-5-phosphate isomerase activity"/>
    <property type="evidence" value="ECO:0007669"/>
    <property type="project" value="UniProtKB-EC"/>
</dbReference>
<comment type="catalytic activity">
    <reaction evidence="27">
        <text>shikimate + NADP(+) = 3-dehydroshikimate + NADPH + H(+)</text>
        <dbReference type="Rhea" id="RHEA:17737"/>
        <dbReference type="ChEBI" id="CHEBI:15378"/>
        <dbReference type="ChEBI" id="CHEBI:16630"/>
        <dbReference type="ChEBI" id="CHEBI:36208"/>
        <dbReference type="ChEBI" id="CHEBI:57783"/>
        <dbReference type="ChEBI" id="CHEBI:58349"/>
        <dbReference type="EC" id="1.1.1.25"/>
    </reaction>
</comment>
<dbReference type="HAMAP" id="MF_00222">
    <property type="entry name" value="Shikimate_DH_AroE"/>
    <property type="match status" value="1"/>
</dbReference>
<dbReference type="CDD" id="cd01556">
    <property type="entry name" value="EPSP_synthase"/>
    <property type="match status" value="1"/>
</dbReference>
<evidence type="ECO:0000256" key="19">
    <source>
        <dbReference type="ARBA" id="ARBA00023002"/>
    </source>
</evidence>
<dbReference type="Pfam" id="PF01761">
    <property type="entry name" value="DHQ_synthase"/>
    <property type="match status" value="1"/>
</dbReference>
<evidence type="ECO:0000256" key="17">
    <source>
        <dbReference type="ARBA" id="ARBA00022840"/>
    </source>
</evidence>
<dbReference type="InterPro" id="IPR004788">
    <property type="entry name" value="Ribose5P_isomerase_type_A"/>
</dbReference>
<feature type="binding site" evidence="27">
    <location>
        <position position="440"/>
    </location>
    <ligand>
        <name>7-phospho-2-dehydro-3-deoxy-D-arabino-heptonate</name>
        <dbReference type="ChEBI" id="CHEBI:58394"/>
    </ligand>
</feature>
<evidence type="ECO:0000256" key="26">
    <source>
        <dbReference type="ARBA" id="ARBA00054455"/>
    </source>
</evidence>
<comment type="similarity">
    <text evidence="6">In the 2nd section; belongs to the type-I 3-dehydroquinase family.</text>
</comment>
<dbReference type="EC" id="4.2.1.10" evidence="27"/>
<feature type="binding site" evidence="27">
    <location>
        <position position="418"/>
    </location>
    <ligand>
        <name>7-phospho-2-dehydro-3-deoxy-D-arabino-heptonate</name>
        <dbReference type="ChEBI" id="CHEBI:58394"/>
    </ligand>
</feature>
<comment type="similarity">
    <text evidence="27">In the 3rd section; belongs to the shikimate kinase family.</text>
</comment>
<evidence type="ECO:0000256" key="23">
    <source>
        <dbReference type="ARBA" id="ARBA00023268"/>
    </source>
</evidence>
<comment type="similarity">
    <text evidence="9 28">Belongs to the EPSP synthase family.</text>
</comment>
<comment type="pathway">
    <text evidence="3 27 28">Metabolic intermediate biosynthesis; chorismate biosynthesis; chorismate from D-erythrose 4-phosphate and phosphoenolpyruvate: step 6/7.</text>
</comment>
<dbReference type="HAMAP" id="MF_00210">
    <property type="entry name" value="EPSP_synth"/>
    <property type="match status" value="1"/>
</dbReference>
<feature type="binding site" evidence="27">
    <location>
        <begin position="402"/>
        <end position="404"/>
    </location>
    <ligand>
        <name>NAD(+)</name>
        <dbReference type="ChEBI" id="CHEBI:57540"/>
    </ligand>
</feature>
<keyword evidence="15 27" id="KW-0418">Kinase</keyword>
<dbReference type="GO" id="GO:0003866">
    <property type="term" value="F:3-phosphoshikimate 1-carboxyvinyltransferase activity"/>
    <property type="evidence" value="ECO:0007669"/>
    <property type="project" value="UniProtKB-UniRule"/>
</dbReference>
<keyword evidence="16 27" id="KW-0862">Zinc</keyword>
<feature type="binding site" evidence="27">
    <location>
        <position position="407"/>
    </location>
    <ligand>
        <name>NAD(+)</name>
        <dbReference type="ChEBI" id="CHEBI:57540"/>
    </ligand>
</feature>
<dbReference type="InterPro" id="IPR013785">
    <property type="entry name" value="Aldolase_TIM"/>
</dbReference>
<comment type="similarity">
    <text evidence="27">In the 2nd section; belongs to the EPSP synthase family.</text>
</comment>
<feature type="binding site" evidence="27">
    <location>
        <begin position="371"/>
        <end position="374"/>
    </location>
    <ligand>
        <name>NAD(+)</name>
        <dbReference type="ChEBI" id="CHEBI:57540"/>
    </ligand>
</feature>
<dbReference type="FunFam" id="3.20.20.70:FF:000135">
    <property type="entry name" value="Pentafunctional AROM polypeptide"/>
    <property type="match status" value="1"/>
</dbReference>
<keyword evidence="12 27" id="KW-0808">Transferase</keyword>
<evidence type="ECO:0000256" key="8">
    <source>
        <dbReference type="ARBA" id="ARBA00009349"/>
    </source>
</evidence>
<comment type="pathway">
    <text evidence="5">Carbohydrate degradation; pentose phosphate pathway; D-ribose 5-phosphate from D-ribulose 5-phosphate (non-oxidative stage): step 1/1.</text>
</comment>
<comment type="similarity">
    <text evidence="7">Belongs to the ribose 5-phosphate isomerase family.</text>
</comment>
<feature type="domain" description="Shikimate dehydrogenase substrate binding N-terminal" evidence="32">
    <location>
        <begin position="1600"/>
        <end position="1681"/>
    </location>
</feature>
<dbReference type="PANTHER" id="PTHR21090">
    <property type="entry name" value="AROM/DEHYDROQUINATE SYNTHASE"/>
    <property type="match status" value="1"/>
</dbReference>
<keyword evidence="23 27" id="KW-0511">Multifunctional enzyme</keyword>
<dbReference type="Gene3D" id="1.20.1090.10">
    <property type="entry name" value="Dehydroquinate synthase-like - alpha domain"/>
    <property type="match status" value="1"/>
</dbReference>
<comment type="catalytic activity">
    <reaction evidence="25 27">
        <text>shikimate + ATP = 3-phosphoshikimate + ADP + H(+)</text>
        <dbReference type="Rhea" id="RHEA:13121"/>
        <dbReference type="ChEBI" id="CHEBI:15378"/>
        <dbReference type="ChEBI" id="CHEBI:30616"/>
        <dbReference type="ChEBI" id="CHEBI:36208"/>
        <dbReference type="ChEBI" id="CHEBI:145989"/>
        <dbReference type="ChEBI" id="CHEBI:456216"/>
        <dbReference type="EC" id="2.7.1.71"/>
    </reaction>
</comment>
<evidence type="ECO:0000256" key="24">
    <source>
        <dbReference type="ARBA" id="ARBA00044633"/>
    </source>
</evidence>